<keyword evidence="3" id="KW-1185">Reference proteome</keyword>
<dbReference type="InterPro" id="IPR001623">
    <property type="entry name" value="DnaJ_domain"/>
</dbReference>
<organism evidence="2 3">
    <name type="scientific">Canna indica</name>
    <name type="common">Indian-shot</name>
    <dbReference type="NCBI Taxonomy" id="4628"/>
    <lineage>
        <taxon>Eukaryota</taxon>
        <taxon>Viridiplantae</taxon>
        <taxon>Streptophyta</taxon>
        <taxon>Embryophyta</taxon>
        <taxon>Tracheophyta</taxon>
        <taxon>Spermatophyta</taxon>
        <taxon>Magnoliopsida</taxon>
        <taxon>Liliopsida</taxon>
        <taxon>Zingiberales</taxon>
        <taxon>Cannaceae</taxon>
        <taxon>Canna</taxon>
    </lineage>
</organism>
<dbReference type="SUPFAM" id="SSF46565">
    <property type="entry name" value="Chaperone J-domain"/>
    <property type="match status" value="1"/>
</dbReference>
<dbReference type="InterPro" id="IPR036869">
    <property type="entry name" value="J_dom_sf"/>
</dbReference>
<name>A0AAQ3K669_9LILI</name>
<dbReference type="Gene3D" id="1.10.287.110">
    <property type="entry name" value="DnaJ domain"/>
    <property type="match status" value="1"/>
</dbReference>
<dbReference type="InterPro" id="IPR053052">
    <property type="entry name" value="Imprinting_Balance_Reg"/>
</dbReference>
<dbReference type="AlphaFoldDB" id="A0AAQ3K669"/>
<reference evidence="2 3" key="1">
    <citation type="submission" date="2023-10" db="EMBL/GenBank/DDBJ databases">
        <title>Chromosome-scale genome assembly provides insights into flower coloration mechanisms of Canna indica.</title>
        <authorList>
            <person name="Li C."/>
        </authorList>
    </citation>
    <scope>NUCLEOTIDE SEQUENCE [LARGE SCALE GENOMIC DNA]</scope>
    <source>
        <tissue evidence="2">Flower</tissue>
    </source>
</reference>
<evidence type="ECO:0000313" key="3">
    <source>
        <dbReference type="Proteomes" id="UP001327560"/>
    </source>
</evidence>
<proteinExistence type="predicted"/>
<dbReference type="EMBL" id="CP136892">
    <property type="protein sequence ID" value="WOL02778.1"/>
    <property type="molecule type" value="Genomic_DNA"/>
</dbReference>
<gene>
    <name evidence="2" type="ORF">Cni_G11497</name>
</gene>
<evidence type="ECO:0000259" key="1">
    <source>
        <dbReference type="PROSITE" id="PS50076"/>
    </source>
</evidence>
<accession>A0AAQ3K669</accession>
<evidence type="ECO:0000313" key="2">
    <source>
        <dbReference type="EMBL" id="WOL02778.1"/>
    </source>
</evidence>
<feature type="domain" description="J" evidence="1">
    <location>
        <begin position="77"/>
        <end position="154"/>
    </location>
</feature>
<dbReference type="GO" id="GO:0005783">
    <property type="term" value="C:endoplasmic reticulum"/>
    <property type="evidence" value="ECO:0007669"/>
    <property type="project" value="UniProtKB-ARBA"/>
</dbReference>
<sequence length="378" mass="41926">MPSRDLTSHCPHFSSHHQIRRRRLANIGIGGRDGLGDGIAEGKWWLSVAVRLLKVGDLHGCKRFAERAMEADPLLDGIDQVIAVADVLLEGRRRINNHDPSDPAAVKRQYRRLALLVNPDRTSLSGADTAYRLVSDAYAVLSDPVKKSVFDAEMHVDNSIAGATATTDAIPSSEPINPIPSASPVTTVSSFWTACLSCCHVHEYSREYVNRSLRCPNCRRAFQAAELSAPPPVVPGTDMYHCSWGFFPLGYPGEPDFFAPDVNTGWKPFFPTLPDSAKEKPVTTSKKTAAMKIVGRPRKYPLDSGSRRKANEITPPALVPVPNSGTRPRLVLRAKSTKLMTTSLAFVMSMLLKTFWITCRIFPFWGIYIYEEIHLRMP</sequence>
<dbReference type="Proteomes" id="UP001327560">
    <property type="component" value="Chromosome 3"/>
</dbReference>
<dbReference type="InterPro" id="IPR056988">
    <property type="entry name" value="Zn_ribbon_pln"/>
</dbReference>
<dbReference type="PROSITE" id="PS00636">
    <property type="entry name" value="DNAJ_1"/>
    <property type="match status" value="1"/>
</dbReference>
<dbReference type="PROSITE" id="PS50076">
    <property type="entry name" value="DNAJ_2"/>
    <property type="match status" value="1"/>
</dbReference>
<dbReference type="PANTHER" id="PTHR45496:SF1">
    <property type="entry name" value="CHAPERONE DNAJ-DOMAIN SUPERFAMILY PROTEIN"/>
    <property type="match status" value="1"/>
</dbReference>
<dbReference type="Pfam" id="PF00226">
    <property type="entry name" value="DnaJ"/>
    <property type="match status" value="1"/>
</dbReference>
<protein>
    <recommendedName>
        <fullName evidence="1">J domain-containing protein</fullName>
    </recommendedName>
</protein>
<dbReference type="InterPro" id="IPR018253">
    <property type="entry name" value="DnaJ_domain_CS"/>
</dbReference>
<dbReference type="SMART" id="SM00271">
    <property type="entry name" value="DnaJ"/>
    <property type="match status" value="1"/>
</dbReference>
<dbReference type="PANTHER" id="PTHR45496">
    <property type="entry name" value="CHAPERONE DNAJ-DOMAIN SUPERFAMILY PROTEIN"/>
    <property type="match status" value="1"/>
</dbReference>
<dbReference type="CDD" id="cd06257">
    <property type="entry name" value="DnaJ"/>
    <property type="match status" value="1"/>
</dbReference>
<dbReference type="Pfam" id="PF23551">
    <property type="entry name" value="Zn_ribbon_20"/>
    <property type="match status" value="1"/>
</dbReference>